<reference evidence="1" key="1">
    <citation type="submission" date="2022-10" db="EMBL/GenBank/DDBJ databases">
        <title>Culturing micro-colonial fungi from biological soil crusts in the Mojave desert and describing Neophaeococcomyces mojavensis, and introducing the new genera and species Taxawa tesnikishii.</title>
        <authorList>
            <person name="Kurbessoian T."/>
            <person name="Stajich J.E."/>
        </authorList>
    </citation>
    <scope>NUCLEOTIDE SEQUENCE</scope>
    <source>
        <strain evidence="1">TK_1</strain>
    </source>
</reference>
<evidence type="ECO:0000313" key="2">
    <source>
        <dbReference type="Proteomes" id="UP001172684"/>
    </source>
</evidence>
<comment type="caution">
    <text evidence="1">The sequence shown here is derived from an EMBL/GenBank/DDBJ whole genome shotgun (WGS) entry which is preliminary data.</text>
</comment>
<dbReference type="EMBL" id="JAPDRL010000198">
    <property type="protein sequence ID" value="KAJ9655023.1"/>
    <property type="molecule type" value="Genomic_DNA"/>
</dbReference>
<organism evidence="1 2">
    <name type="scientific">Coniosporium apollinis</name>
    <dbReference type="NCBI Taxonomy" id="61459"/>
    <lineage>
        <taxon>Eukaryota</taxon>
        <taxon>Fungi</taxon>
        <taxon>Dikarya</taxon>
        <taxon>Ascomycota</taxon>
        <taxon>Pezizomycotina</taxon>
        <taxon>Dothideomycetes</taxon>
        <taxon>Dothideomycetes incertae sedis</taxon>
        <taxon>Coniosporium</taxon>
    </lineage>
</organism>
<accession>A0ABQ9NI92</accession>
<protein>
    <submittedName>
        <fullName evidence="1">Uncharacterized protein</fullName>
    </submittedName>
</protein>
<proteinExistence type="predicted"/>
<evidence type="ECO:0000313" key="1">
    <source>
        <dbReference type="EMBL" id="KAJ9655023.1"/>
    </source>
</evidence>
<gene>
    <name evidence="1" type="ORF">H2201_008894</name>
</gene>
<sequence length="95" mass="10352">MIPQEITNAGLYQMADNMLDPKNTFYVASHQNGYVKALITYLLSVDLGGDPEPGAAYRYAEAVKVYQASEAANSKALDDAFAKWTKQKSMGVIGD</sequence>
<keyword evidence="2" id="KW-1185">Reference proteome</keyword>
<dbReference type="Proteomes" id="UP001172684">
    <property type="component" value="Unassembled WGS sequence"/>
</dbReference>
<name>A0ABQ9NI92_9PEZI</name>